<gene>
    <name evidence="1" type="ORF">RM764_05495</name>
</gene>
<protein>
    <submittedName>
        <fullName evidence="1">Uncharacterized protein</fullName>
    </submittedName>
</protein>
<proteinExistence type="predicted"/>
<evidence type="ECO:0000313" key="1">
    <source>
        <dbReference type="EMBL" id="MDT0462465.1"/>
    </source>
</evidence>
<evidence type="ECO:0000313" key="2">
    <source>
        <dbReference type="Proteomes" id="UP001183809"/>
    </source>
</evidence>
<dbReference type="RefSeq" id="WP_311692445.1">
    <property type="nucleotide sequence ID" value="NZ_JAVREY010000004.1"/>
</dbReference>
<organism evidence="1 2">
    <name type="scientific">Streptomyces gibsoniae</name>
    <dbReference type="NCBI Taxonomy" id="3075529"/>
    <lineage>
        <taxon>Bacteria</taxon>
        <taxon>Bacillati</taxon>
        <taxon>Actinomycetota</taxon>
        <taxon>Actinomycetes</taxon>
        <taxon>Kitasatosporales</taxon>
        <taxon>Streptomycetaceae</taxon>
        <taxon>Streptomyces</taxon>
    </lineage>
</organism>
<keyword evidence="2" id="KW-1185">Reference proteome</keyword>
<accession>A0ABU2TNH6</accession>
<sequence length="56" mass="6481">MLCILYHSPTEPWSWRELLITLPASLFMLPAPTNEGLFPFNGPMWSIFFELLANLL</sequence>
<dbReference type="Proteomes" id="UP001183809">
    <property type="component" value="Unassembled WGS sequence"/>
</dbReference>
<dbReference type="EMBL" id="JAVREY010000004">
    <property type="protein sequence ID" value="MDT0462465.1"/>
    <property type="molecule type" value="Genomic_DNA"/>
</dbReference>
<reference evidence="2" key="1">
    <citation type="submission" date="2023-07" db="EMBL/GenBank/DDBJ databases">
        <title>30 novel species of actinomycetes from the DSMZ collection.</title>
        <authorList>
            <person name="Nouioui I."/>
        </authorList>
    </citation>
    <scope>NUCLEOTIDE SEQUENCE [LARGE SCALE GENOMIC DNA]</scope>
    <source>
        <strain evidence="2">DSM 41699</strain>
    </source>
</reference>
<comment type="caution">
    <text evidence="1">The sequence shown here is derived from an EMBL/GenBank/DDBJ whole genome shotgun (WGS) entry which is preliminary data.</text>
</comment>
<name>A0ABU2TNH6_9ACTN</name>